<feature type="domain" description="PAS" evidence="21">
    <location>
        <begin position="64"/>
        <end position="109"/>
    </location>
</feature>
<reference evidence="24 25" key="1">
    <citation type="journal article" date="2013" name="Stand. Genomic Sci.">
        <title>Genomic Encyclopedia of Type Strains, Phase I: The one thousand microbial genomes (KMG-I) project.</title>
        <authorList>
            <person name="Kyrpides N.C."/>
            <person name="Woyke T."/>
            <person name="Eisen J.A."/>
            <person name="Garrity G."/>
            <person name="Lilburn T.G."/>
            <person name="Beck B.J."/>
            <person name="Whitman W.B."/>
            <person name="Hugenholtz P."/>
            <person name="Klenk H.P."/>
        </authorList>
    </citation>
    <scope>NUCLEOTIDE SEQUENCE [LARGE SCALE GENOMIC DNA]</scope>
    <source>
        <strain evidence="24 25">DSM 13484</strain>
    </source>
</reference>
<dbReference type="Gene3D" id="3.40.50.2300">
    <property type="match status" value="1"/>
</dbReference>
<keyword evidence="11 18" id="KW-1133">Transmembrane helix</keyword>
<keyword evidence="25" id="KW-1185">Reference proteome</keyword>
<dbReference type="InterPro" id="IPR036097">
    <property type="entry name" value="HisK_dim/P_sf"/>
</dbReference>
<evidence type="ECO:0000256" key="10">
    <source>
        <dbReference type="ARBA" id="ARBA00022840"/>
    </source>
</evidence>
<evidence type="ECO:0000313" key="25">
    <source>
        <dbReference type="Proteomes" id="UP000316778"/>
    </source>
</evidence>
<dbReference type="PANTHER" id="PTHR45339:SF1">
    <property type="entry name" value="HYBRID SIGNAL TRANSDUCTION HISTIDINE KINASE J"/>
    <property type="match status" value="1"/>
</dbReference>
<dbReference type="RefSeq" id="WP_145710718.1">
    <property type="nucleotide sequence ID" value="NZ_BAAAFY010000001.1"/>
</dbReference>
<dbReference type="FunFam" id="1.10.287.130:FF:000002">
    <property type="entry name" value="Two-component osmosensing histidine kinase"/>
    <property type="match status" value="1"/>
</dbReference>
<protein>
    <recommendedName>
        <fullName evidence="15">Sensory/regulatory protein RpfC</fullName>
        <ecNumber evidence="3">2.7.13.3</ecNumber>
    </recommendedName>
</protein>
<dbReference type="InterPro" id="IPR035965">
    <property type="entry name" value="PAS-like_dom_sf"/>
</dbReference>
<dbReference type="CDD" id="cd00082">
    <property type="entry name" value="HisKA"/>
    <property type="match status" value="1"/>
</dbReference>
<dbReference type="OrthoDB" id="9811889at2"/>
<feature type="domain" description="PAC" evidence="22">
    <location>
        <begin position="138"/>
        <end position="189"/>
    </location>
</feature>
<dbReference type="CDD" id="cd00130">
    <property type="entry name" value="PAS"/>
    <property type="match status" value="1"/>
</dbReference>
<dbReference type="SMART" id="SM00091">
    <property type="entry name" value="PAS"/>
    <property type="match status" value="1"/>
</dbReference>
<dbReference type="InterPro" id="IPR004358">
    <property type="entry name" value="Sig_transdc_His_kin-like_C"/>
</dbReference>
<dbReference type="InterPro" id="IPR003661">
    <property type="entry name" value="HisK_dim/P_dom"/>
</dbReference>
<dbReference type="SUPFAM" id="SSF55874">
    <property type="entry name" value="ATPase domain of HSP90 chaperone/DNA topoisomerase II/histidine kinase"/>
    <property type="match status" value="1"/>
</dbReference>
<dbReference type="Gene3D" id="3.30.565.10">
    <property type="entry name" value="Histidine kinase-like ATPase, C-terminal domain"/>
    <property type="match status" value="1"/>
</dbReference>
<dbReference type="Pfam" id="PF00072">
    <property type="entry name" value="Response_reg"/>
    <property type="match status" value="1"/>
</dbReference>
<dbReference type="InterPro" id="IPR001610">
    <property type="entry name" value="PAC"/>
</dbReference>
<evidence type="ECO:0000256" key="2">
    <source>
        <dbReference type="ARBA" id="ARBA00004651"/>
    </source>
</evidence>
<sequence length="712" mass="81111">MKQLKKPILILFLVSTACFTWLLFTERVSLLAGICAFILYIVALLWLNRDMLLRERTEKNLRESEHKYRQLIQTTHVLMYTCNRGGYFTFISKQAAALTGYTDEELLNRHYSVNLDAPTYERLKAFYLKQVEDKVPRTQVEFEIVTKTGERKWVEQEVMLVYKNGEMKGYQCVVKDITERVKYEQELISARTAAEEARRLQEVFLANMSHEIRTPLNGIIGMTNLLLGTPLTAEQKEYIQATRQSANNLLAIVNEILDFSKIRSGKMIMEQIAFNLREVIEKTLFPLQHQARQKGLHYSLDIADDVPDQLLGDPVRLTQVLVNLVENAIKFTPSGAILLHCRLQETHNTQVRLYFEVSDTGIGIPEDKLHIIFESFTQSNAEHTRQYGGTGLGLAITRELVALQGGTIHVKSKEGEGSCFSFEIPFTKNLFLQEAMPGEKTAPPVLPRVLQDRTILVAEDNTINQKVVFNTLSKAGASVDIAADGKEVLDYLQHKTYDCIIMDIQMPEMDGYTTTILLRSKGIRTPVIAMTAAAIKGEREKCLEAGMNDYISKPFVPEELFMKILDHLGNPITIHLNNYPMPIPEDGSPLQKATEIPPAGVVDFHHLRSVVFNDPDYFKEMLQEFLNIMPLNRQELEEAVRQEQWDQVAFLAHRIKSSLGIVPITNALEMTRDLEKAAQEATDKRIVHNKLQELTSLLDTACREIQLRINNE</sequence>
<proteinExistence type="predicted"/>
<evidence type="ECO:0000256" key="15">
    <source>
        <dbReference type="ARBA" id="ARBA00068150"/>
    </source>
</evidence>
<feature type="domain" description="Histidine kinase" evidence="19">
    <location>
        <begin position="207"/>
        <end position="428"/>
    </location>
</feature>
<feature type="modified residue" description="Phosphohistidine" evidence="16">
    <location>
        <position position="653"/>
    </location>
</feature>
<evidence type="ECO:0000256" key="6">
    <source>
        <dbReference type="ARBA" id="ARBA00022679"/>
    </source>
</evidence>
<dbReference type="SUPFAM" id="SSF47226">
    <property type="entry name" value="Histidine-containing phosphotransfer domain, HPT domain"/>
    <property type="match status" value="1"/>
</dbReference>
<name>A0A562TDI6_CHIJA</name>
<dbReference type="SMART" id="SM00073">
    <property type="entry name" value="HPT"/>
    <property type="match status" value="1"/>
</dbReference>
<dbReference type="SUPFAM" id="SSF55785">
    <property type="entry name" value="PYP-like sensor domain (PAS domain)"/>
    <property type="match status" value="1"/>
</dbReference>
<dbReference type="InterPro" id="IPR000700">
    <property type="entry name" value="PAS-assoc_C"/>
</dbReference>
<evidence type="ECO:0000256" key="7">
    <source>
        <dbReference type="ARBA" id="ARBA00022692"/>
    </source>
</evidence>
<evidence type="ECO:0000256" key="11">
    <source>
        <dbReference type="ARBA" id="ARBA00022989"/>
    </source>
</evidence>
<evidence type="ECO:0000313" key="24">
    <source>
        <dbReference type="EMBL" id="TWI91572.1"/>
    </source>
</evidence>
<comment type="subunit">
    <text evidence="14">At low DSF concentrations, interacts with RpfF.</text>
</comment>
<evidence type="ECO:0000256" key="17">
    <source>
        <dbReference type="PROSITE-ProRule" id="PRU00169"/>
    </source>
</evidence>
<evidence type="ECO:0000256" key="16">
    <source>
        <dbReference type="PROSITE-ProRule" id="PRU00110"/>
    </source>
</evidence>
<keyword evidence="6" id="KW-0808">Transferase</keyword>
<keyword evidence="10" id="KW-0067">ATP-binding</keyword>
<evidence type="ECO:0000259" key="22">
    <source>
        <dbReference type="PROSITE" id="PS50113"/>
    </source>
</evidence>
<evidence type="ECO:0000256" key="18">
    <source>
        <dbReference type="SAM" id="Phobius"/>
    </source>
</evidence>
<feature type="transmembrane region" description="Helical" evidence="18">
    <location>
        <begin position="30"/>
        <end position="47"/>
    </location>
</feature>
<dbReference type="InterPro" id="IPR013767">
    <property type="entry name" value="PAS_fold"/>
</dbReference>
<evidence type="ECO:0000256" key="9">
    <source>
        <dbReference type="ARBA" id="ARBA00022777"/>
    </source>
</evidence>
<dbReference type="Pfam" id="PF00512">
    <property type="entry name" value="HisKA"/>
    <property type="match status" value="1"/>
</dbReference>
<feature type="domain" description="HPt" evidence="23">
    <location>
        <begin position="614"/>
        <end position="712"/>
    </location>
</feature>
<dbReference type="NCBIfam" id="TIGR00229">
    <property type="entry name" value="sensory_box"/>
    <property type="match status" value="1"/>
</dbReference>
<dbReference type="PROSITE" id="PS50894">
    <property type="entry name" value="HPT"/>
    <property type="match status" value="1"/>
</dbReference>
<dbReference type="PROSITE" id="PS50113">
    <property type="entry name" value="PAC"/>
    <property type="match status" value="1"/>
</dbReference>
<dbReference type="CDD" id="cd00088">
    <property type="entry name" value="HPT"/>
    <property type="match status" value="1"/>
</dbReference>
<dbReference type="InterPro" id="IPR011006">
    <property type="entry name" value="CheY-like_superfamily"/>
</dbReference>
<organism evidence="24 25">
    <name type="scientific">Chitinophaga japonensis</name>
    <name type="common">Flexibacter japonensis</name>
    <dbReference type="NCBI Taxonomy" id="104662"/>
    <lineage>
        <taxon>Bacteria</taxon>
        <taxon>Pseudomonadati</taxon>
        <taxon>Bacteroidota</taxon>
        <taxon>Chitinophagia</taxon>
        <taxon>Chitinophagales</taxon>
        <taxon>Chitinophagaceae</taxon>
        <taxon>Chitinophaga</taxon>
    </lineage>
</organism>
<dbReference type="GO" id="GO:0005886">
    <property type="term" value="C:plasma membrane"/>
    <property type="evidence" value="ECO:0007669"/>
    <property type="project" value="UniProtKB-SubCell"/>
</dbReference>
<dbReference type="Gene3D" id="1.10.287.130">
    <property type="match status" value="1"/>
</dbReference>
<dbReference type="SMART" id="SM00387">
    <property type="entry name" value="HATPase_c"/>
    <property type="match status" value="1"/>
</dbReference>
<evidence type="ECO:0000256" key="8">
    <source>
        <dbReference type="ARBA" id="ARBA00022741"/>
    </source>
</evidence>
<dbReference type="AlphaFoldDB" id="A0A562TDI6"/>
<dbReference type="CDD" id="cd17546">
    <property type="entry name" value="REC_hyHK_CKI1_RcsC-like"/>
    <property type="match status" value="1"/>
</dbReference>
<dbReference type="SUPFAM" id="SSF47384">
    <property type="entry name" value="Homodimeric domain of signal transducing histidine kinase"/>
    <property type="match status" value="1"/>
</dbReference>
<evidence type="ECO:0000256" key="5">
    <source>
        <dbReference type="ARBA" id="ARBA00022553"/>
    </source>
</evidence>
<dbReference type="InterPro" id="IPR005467">
    <property type="entry name" value="His_kinase_dom"/>
</dbReference>
<dbReference type="EC" id="2.7.13.3" evidence="3"/>
<feature type="modified residue" description="4-aspartylphosphate" evidence="17">
    <location>
        <position position="503"/>
    </location>
</feature>
<keyword evidence="9" id="KW-0418">Kinase</keyword>
<evidence type="ECO:0000259" key="20">
    <source>
        <dbReference type="PROSITE" id="PS50110"/>
    </source>
</evidence>
<dbReference type="PROSITE" id="PS50112">
    <property type="entry name" value="PAS"/>
    <property type="match status" value="1"/>
</dbReference>
<comment type="catalytic activity">
    <reaction evidence="1">
        <text>ATP + protein L-histidine = ADP + protein N-phospho-L-histidine.</text>
        <dbReference type="EC" id="2.7.13.3"/>
    </reaction>
</comment>
<dbReference type="SMART" id="SM00388">
    <property type="entry name" value="HisKA"/>
    <property type="match status" value="1"/>
</dbReference>
<dbReference type="InterPro" id="IPR001789">
    <property type="entry name" value="Sig_transdc_resp-reg_receiver"/>
</dbReference>
<dbReference type="InterPro" id="IPR036641">
    <property type="entry name" value="HPT_dom_sf"/>
</dbReference>
<dbReference type="Pfam" id="PF01627">
    <property type="entry name" value="Hpt"/>
    <property type="match status" value="1"/>
</dbReference>
<comment type="caution">
    <text evidence="24">The sequence shown here is derived from an EMBL/GenBank/DDBJ whole genome shotgun (WGS) entry which is preliminary data.</text>
</comment>
<dbReference type="PROSITE" id="PS50109">
    <property type="entry name" value="HIS_KIN"/>
    <property type="match status" value="1"/>
</dbReference>
<dbReference type="GO" id="GO:0006355">
    <property type="term" value="P:regulation of DNA-templated transcription"/>
    <property type="evidence" value="ECO:0007669"/>
    <property type="project" value="InterPro"/>
</dbReference>
<dbReference type="PROSITE" id="PS51257">
    <property type="entry name" value="PROKAR_LIPOPROTEIN"/>
    <property type="match status" value="1"/>
</dbReference>
<dbReference type="SMART" id="SM00448">
    <property type="entry name" value="REC"/>
    <property type="match status" value="1"/>
</dbReference>
<feature type="domain" description="Response regulatory" evidence="20">
    <location>
        <begin position="454"/>
        <end position="568"/>
    </location>
</feature>
<evidence type="ECO:0000256" key="4">
    <source>
        <dbReference type="ARBA" id="ARBA00022475"/>
    </source>
</evidence>
<keyword evidence="5 17" id="KW-0597">Phosphoprotein</keyword>
<dbReference type="InterPro" id="IPR003594">
    <property type="entry name" value="HATPase_dom"/>
</dbReference>
<evidence type="ECO:0000259" key="19">
    <source>
        <dbReference type="PROSITE" id="PS50109"/>
    </source>
</evidence>
<dbReference type="SMART" id="SM00086">
    <property type="entry name" value="PAC"/>
    <property type="match status" value="1"/>
</dbReference>
<dbReference type="PROSITE" id="PS50110">
    <property type="entry name" value="RESPONSE_REGULATORY"/>
    <property type="match status" value="1"/>
</dbReference>
<keyword evidence="4" id="KW-1003">Cell membrane</keyword>
<dbReference type="InterPro" id="IPR000014">
    <property type="entry name" value="PAS"/>
</dbReference>
<dbReference type="GO" id="GO:0005524">
    <property type="term" value="F:ATP binding"/>
    <property type="evidence" value="ECO:0007669"/>
    <property type="project" value="UniProtKB-KW"/>
</dbReference>
<gene>
    <name evidence="24" type="ORF">LX66_0945</name>
</gene>
<dbReference type="EMBL" id="VLLG01000002">
    <property type="protein sequence ID" value="TWI91572.1"/>
    <property type="molecule type" value="Genomic_DNA"/>
</dbReference>
<comment type="subcellular location">
    <subcellularLocation>
        <location evidence="2">Cell membrane</location>
        <topology evidence="2">Multi-pass membrane protein</topology>
    </subcellularLocation>
</comment>
<dbReference type="PRINTS" id="PR00344">
    <property type="entry name" value="BCTRLSENSOR"/>
</dbReference>
<dbReference type="Gene3D" id="1.20.120.160">
    <property type="entry name" value="HPT domain"/>
    <property type="match status" value="1"/>
</dbReference>
<evidence type="ECO:0000259" key="23">
    <source>
        <dbReference type="PROSITE" id="PS50894"/>
    </source>
</evidence>
<dbReference type="PANTHER" id="PTHR45339">
    <property type="entry name" value="HYBRID SIGNAL TRANSDUCTION HISTIDINE KINASE J"/>
    <property type="match status" value="1"/>
</dbReference>
<dbReference type="Pfam" id="PF00989">
    <property type="entry name" value="PAS"/>
    <property type="match status" value="1"/>
</dbReference>
<dbReference type="SUPFAM" id="SSF52172">
    <property type="entry name" value="CheY-like"/>
    <property type="match status" value="1"/>
</dbReference>
<feature type="transmembrane region" description="Helical" evidence="18">
    <location>
        <begin position="7"/>
        <end position="24"/>
    </location>
</feature>
<dbReference type="GO" id="GO:0000155">
    <property type="term" value="F:phosphorelay sensor kinase activity"/>
    <property type="evidence" value="ECO:0007669"/>
    <property type="project" value="InterPro"/>
</dbReference>
<keyword evidence="12" id="KW-0902">Two-component regulatory system</keyword>
<dbReference type="CDD" id="cd16922">
    <property type="entry name" value="HATPase_EvgS-ArcB-TorS-like"/>
    <property type="match status" value="1"/>
</dbReference>
<keyword evidence="8" id="KW-0547">Nucleotide-binding</keyword>
<evidence type="ECO:0000256" key="14">
    <source>
        <dbReference type="ARBA" id="ARBA00064003"/>
    </source>
</evidence>
<keyword evidence="13 18" id="KW-0472">Membrane</keyword>
<dbReference type="Proteomes" id="UP000316778">
    <property type="component" value="Unassembled WGS sequence"/>
</dbReference>
<keyword evidence="7 18" id="KW-0812">Transmembrane</keyword>
<dbReference type="InterPro" id="IPR036890">
    <property type="entry name" value="HATPase_C_sf"/>
</dbReference>
<evidence type="ECO:0000256" key="1">
    <source>
        <dbReference type="ARBA" id="ARBA00000085"/>
    </source>
</evidence>
<evidence type="ECO:0000256" key="3">
    <source>
        <dbReference type="ARBA" id="ARBA00012438"/>
    </source>
</evidence>
<dbReference type="Gene3D" id="3.30.450.20">
    <property type="entry name" value="PAS domain"/>
    <property type="match status" value="1"/>
</dbReference>
<evidence type="ECO:0000259" key="21">
    <source>
        <dbReference type="PROSITE" id="PS50112"/>
    </source>
</evidence>
<evidence type="ECO:0000256" key="12">
    <source>
        <dbReference type="ARBA" id="ARBA00023012"/>
    </source>
</evidence>
<dbReference type="Pfam" id="PF02518">
    <property type="entry name" value="HATPase_c"/>
    <property type="match status" value="1"/>
</dbReference>
<accession>A0A562TDI6</accession>
<dbReference type="InterPro" id="IPR008207">
    <property type="entry name" value="Sig_transdc_His_kin_Hpt_dom"/>
</dbReference>
<dbReference type="FunFam" id="3.30.565.10:FF:000010">
    <property type="entry name" value="Sensor histidine kinase RcsC"/>
    <property type="match status" value="1"/>
</dbReference>
<evidence type="ECO:0000256" key="13">
    <source>
        <dbReference type="ARBA" id="ARBA00023136"/>
    </source>
</evidence>